<dbReference type="SUPFAM" id="SSF46689">
    <property type="entry name" value="Homeodomain-like"/>
    <property type="match status" value="1"/>
</dbReference>
<evidence type="ECO:0000256" key="2">
    <source>
        <dbReference type="ARBA" id="ARBA00022723"/>
    </source>
</evidence>
<name>A0A8S1C7A4_9INSE</name>
<dbReference type="PANTHER" id="PTHR12374">
    <property type="entry name" value="TRANSCRIPTIONAL ADAPTOR 2 ADA2 -RELATED"/>
    <property type="match status" value="1"/>
</dbReference>
<keyword evidence="15" id="KW-1185">Reference proteome</keyword>
<feature type="domain" description="Myb-like" evidence="11">
    <location>
        <begin position="76"/>
        <end position="122"/>
    </location>
</feature>
<dbReference type="FunFam" id="3.30.60.90:FF:000008">
    <property type="entry name" value="Transcriptional adapter 2"/>
    <property type="match status" value="1"/>
</dbReference>
<sequence length="443" mass="50788">MRYCDITESILSDIFAKHSCTYCQQDIDGLRIKCASCSDFNLCLQCFACGAEIGNHKFNHPYQFMDSGTISVFQGKGSWSAKEAMRLLDAIEQFGFGNWEDISKHIESKTPEEAEEEYVTHFLDGNIGKFTWPSALNFRPTLKDVTEPCEGKSYPFGGPPLEITKEEATLLGYMPQRDDFEREFDNDAETLVSSLAVGVEDDELESALKLAQVDMYTRRLRERGRRKRISRDFSLVTDFFNAARKDKPIQKKKMSRHEKEWRESLKIFIQFHTNQEFETLISNLVKQDDLQLRIRELVKYRKNGITRKEECVHFEQQNTRRQLWGKSVDSSHPIHSAQSISSSKIDEKRGGGGSFSIARRFNHHSLRSDDSSDEVIGQEVSNVQKMLSKSESELTVKLGLMPIEFISIKTNILQNIRDRNSTETFNSSCPIVQHCAAKNLIST</sequence>
<dbReference type="InterPro" id="IPR009057">
    <property type="entry name" value="Homeodomain-like_sf"/>
</dbReference>
<gene>
    <name evidence="14" type="ORF">CLODIP_2_CD03612</name>
</gene>
<dbReference type="GO" id="GO:0006338">
    <property type="term" value="P:chromatin remodeling"/>
    <property type="evidence" value="ECO:0007669"/>
    <property type="project" value="TreeGrafter"/>
</dbReference>
<evidence type="ECO:0000256" key="8">
    <source>
        <dbReference type="PIRNR" id="PIRNR025024"/>
    </source>
</evidence>
<evidence type="ECO:0000256" key="5">
    <source>
        <dbReference type="ARBA" id="ARBA00023015"/>
    </source>
</evidence>
<organism evidence="14 15">
    <name type="scientific">Cloeon dipterum</name>
    <dbReference type="NCBI Taxonomy" id="197152"/>
    <lineage>
        <taxon>Eukaryota</taxon>
        <taxon>Metazoa</taxon>
        <taxon>Ecdysozoa</taxon>
        <taxon>Arthropoda</taxon>
        <taxon>Hexapoda</taxon>
        <taxon>Insecta</taxon>
        <taxon>Pterygota</taxon>
        <taxon>Palaeoptera</taxon>
        <taxon>Ephemeroptera</taxon>
        <taxon>Pisciforma</taxon>
        <taxon>Baetidae</taxon>
        <taxon>Cloeon</taxon>
    </lineage>
</organism>
<evidence type="ECO:0000256" key="1">
    <source>
        <dbReference type="ARBA" id="ARBA00004123"/>
    </source>
</evidence>
<evidence type="ECO:0000256" key="4">
    <source>
        <dbReference type="ARBA" id="ARBA00022833"/>
    </source>
</evidence>
<protein>
    <recommendedName>
        <fullName evidence="8">Transcriptional adapter</fullName>
    </recommendedName>
</protein>
<dbReference type="GO" id="GO:0003682">
    <property type="term" value="F:chromatin binding"/>
    <property type="evidence" value="ECO:0007669"/>
    <property type="project" value="TreeGrafter"/>
</dbReference>
<dbReference type="Gene3D" id="3.30.60.90">
    <property type="match status" value="1"/>
</dbReference>
<dbReference type="PROSITE" id="PS51293">
    <property type="entry name" value="SANT"/>
    <property type="match status" value="1"/>
</dbReference>
<dbReference type="EMBL" id="CADEPI010000017">
    <property type="protein sequence ID" value="CAB3364640.1"/>
    <property type="molecule type" value="Genomic_DNA"/>
</dbReference>
<dbReference type="GO" id="GO:0005634">
    <property type="term" value="C:nucleus"/>
    <property type="evidence" value="ECO:0007669"/>
    <property type="project" value="UniProtKB-SubCell"/>
</dbReference>
<dbReference type="Pfam" id="PF00249">
    <property type="entry name" value="Myb_DNA-binding"/>
    <property type="match status" value="1"/>
</dbReference>
<dbReference type="InterPro" id="IPR017884">
    <property type="entry name" value="SANT_dom"/>
</dbReference>
<dbReference type="SUPFAM" id="SSF57850">
    <property type="entry name" value="RING/U-box"/>
    <property type="match status" value="1"/>
</dbReference>
<evidence type="ECO:0000256" key="10">
    <source>
        <dbReference type="SAM" id="MobiDB-lite"/>
    </source>
</evidence>
<evidence type="ECO:0000256" key="6">
    <source>
        <dbReference type="ARBA" id="ARBA00023163"/>
    </source>
</evidence>
<proteinExistence type="predicted"/>
<feature type="domain" description="ZZ-type" evidence="12">
    <location>
        <begin position="15"/>
        <end position="70"/>
    </location>
</feature>
<dbReference type="GO" id="GO:0008270">
    <property type="term" value="F:zinc ion binding"/>
    <property type="evidence" value="ECO:0007669"/>
    <property type="project" value="UniProtKB-KW"/>
</dbReference>
<evidence type="ECO:0000313" key="15">
    <source>
        <dbReference type="Proteomes" id="UP000494165"/>
    </source>
</evidence>
<dbReference type="InterPro" id="IPR055141">
    <property type="entry name" value="TADA2A_B-like_dom"/>
</dbReference>
<dbReference type="SMART" id="SM00291">
    <property type="entry name" value="ZnF_ZZ"/>
    <property type="match status" value="1"/>
</dbReference>
<dbReference type="CDD" id="cd02335">
    <property type="entry name" value="ZZ_ADA2"/>
    <property type="match status" value="1"/>
</dbReference>
<reference evidence="14 15" key="1">
    <citation type="submission" date="2020-04" db="EMBL/GenBank/DDBJ databases">
        <authorList>
            <person name="Alioto T."/>
            <person name="Alioto T."/>
            <person name="Gomez Garrido J."/>
        </authorList>
    </citation>
    <scope>NUCLEOTIDE SEQUENCE [LARGE SCALE GENOMIC DNA]</scope>
</reference>
<keyword evidence="6 8" id="KW-0804">Transcription</keyword>
<dbReference type="Proteomes" id="UP000494165">
    <property type="component" value="Unassembled WGS sequence"/>
</dbReference>
<evidence type="ECO:0000313" key="14">
    <source>
        <dbReference type="EMBL" id="CAB3364640.1"/>
    </source>
</evidence>
<dbReference type="GO" id="GO:0003713">
    <property type="term" value="F:transcription coactivator activity"/>
    <property type="evidence" value="ECO:0007669"/>
    <property type="project" value="InterPro"/>
</dbReference>
<keyword evidence="7 8" id="KW-0539">Nucleus</keyword>
<dbReference type="Pfam" id="PF22941">
    <property type="entry name" value="TADA2A-like_3rd"/>
    <property type="match status" value="1"/>
</dbReference>
<dbReference type="CDD" id="cd00167">
    <property type="entry name" value="SANT"/>
    <property type="match status" value="1"/>
</dbReference>
<dbReference type="InterPro" id="IPR043145">
    <property type="entry name" value="Znf_ZZ_sf"/>
</dbReference>
<dbReference type="InterPro" id="IPR016827">
    <property type="entry name" value="Ada2/TADA2"/>
</dbReference>
<evidence type="ECO:0000259" key="11">
    <source>
        <dbReference type="PROSITE" id="PS50090"/>
    </source>
</evidence>
<keyword evidence="4" id="KW-0862">Zinc</keyword>
<keyword evidence="5 8" id="KW-0805">Transcription regulation</keyword>
<dbReference type="PIRSF" id="PIRSF025024">
    <property type="entry name" value="Transcriptional_adaptor_2"/>
    <property type="match status" value="1"/>
</dbReference>
<dbReference type="AlphaFoldDB" id="A0A8S1C7A4"/>
<evidence type="ECO:0000256" key="3">
    <source>
        <dbReference type="ARBA" id="ARBA00022771"/>
    </source>
</evidence>
<dbReference type="GO" id="GO:0006357">
    <property type="term" value="P:regulation of transcription by RNA polymerase II"/>
    <property type="evidence" value="ECO:0007669"/>
    <property type="project" value="InterPro"/>
</dbReference>
<evidence type="ECO:0000256" key="7">
    <source>
        <dbReference type="ARBA" id="ARBA00023242"/>
    </source>
</evidence>
<dbReference type="GO" id="GO:0070461">
    <property type="term" value="C:SAGA-type complex"/>
    <property type="evidence" value="ECO:0007669"/>
    <property type="project" value="TreeGrafter"/>
</dbReference>
<dbReference type="Gene3D" id="1.10.10.60">
    <property type="entry name" value="Homeodomain-like"/>
    <property type="match status" value="1"/>
</dbReference>
<dbReference type="InterPro" id="IPR001005">
    <property type="entry name" value="SANT/Myb"/>
</dbReference>
<dbReference type="OrthoDB" id="270417at2759"/>
<evidence type="ECO:0000256" key="9">
    <source>
        <dbReference type="PROSITE-ProRule" id="PRU00228"/>
    </source>
</evidence>
<dbReference type="InterPro" id="IPR041983">
    <property type="entry name" value="ADA2-like_ZZ"/>
</dbReference>
<accession>A0A8S1C7A4</accession>
<dbReference type="Pfam" id="PF25299">
    <property type="entry name" value="ZZ_ADA2"/>
    <property type="match status" value="1"/>
</dbReference>
<dbReference type="SMART" id="SM00717">
    <property type="entry name" value="SANT"/>
    <property type="match status" value="1"/>
</dbReference>
<keyword evidence="3 9" id="KW-0863">Zinc-finger</keyword>
<dbReference type="InterPro" id="IPR000433">
    <property type="entry name" value="Znf_ZZ"/>
</dbReference>
<feature type="domain" description="SANT" evidence="13">
    <location>
        <begin position="74"/>
        <end position="126"/>
    </location>
</feature>
<comment type="caution">
    <text evidence="14">The sequence shown here is derived from an EMBL/GenBank/DDBJ whole genome shotgun (WGS) entry which is preliminary data.</text>
</comment>
<dbReference type="PROSITE" id="PS50135">
    <property type="entry name" value="ZF_ZZ_2"/>
    <property type="match status" value="1"/>
</dbReference>
<evidence type="ECO:0000259" key="12">
    <source>
        <dbReference type="PROSITE" id="PS50135"/>
    </source>
</evidence>
<dbReference type="PROSITE" id="PS01357">
    <property type="entry name" value="ZF_ZZ_1"/>
    <property type="match status" value="1"/>
</dbReference>
<feature type="region of interest" description="Disordered" evidence="10">
    <location>
        <begin position="324"/>
        <end position="351"/>
    </location>
</feature>
<comment type="subcellular location">
    <subcellularLocation>
        <location evidence="1 8">Nucleus</location>
    </subcellularLocation>
</comment>
<keyword evidence="2" id="KW-0479">Metal-binding</keyword>
<evidence type="ECO:0000259" key="13">
    <source>
        <dbReference type="PROSITE" id="PS51293"/>
    </source>
</evidence>
<dbReference type="PANTHER" id="PTHR12374:SF63">
    <property type="entry name" value="TRANSCRIPTIONAL ADAPTER 2-BETA"/>
    <property type="match status" value="1"/>
</dbReference>
<dbReference type="PROSITE" id="PS50090">
    <property type="entry name" value="MYB_LIKE"/>
    <property type="match status" value="1"/>
</dbReference>